<comment type="similarity">
    <text evidence="2">Belongs to the acetate uptake transporter (AceTr) (TC 2.A.96) family.</text>
</comment>
<accession>A0A5N6JPJ0</accession>
<evidence type="ECO:0000256" key="4">
    <source>
        <dbReference type="ARBA" id="ARBA00022989"/>
    </source>
</evidence>
<dbReference type="InterPro" id="IPR000791">
    <property type="entry name" value="Gpr1/Fun34/SatP-like"/>
</dbReference>
<keyword evidence="8" id="KW-1185">Reference proteome</keyword>
<evidence type="ECO:0000256" key="3">
    <source>
        <dbReference type="ARBA" id="ARBA00022692"/>
    </source>
</evidence>
<dbReference type="GO" id="GO:0005886">
    <property type="term" value="C:plasma membrane"/>
    <property type="evidence" value="ECO:0007669"/>
    <property type="project" value="TreeGrafter"/>
</dbReference>
<protein>
    <recommendedName>
        <fullName evidence="9">Acetate transporter</fullName>
    </recommendedName>
</protein>
<feature type="transmembrane region" description="Helical" evidence="6">
    <location>
        <begin position="167"/>
        <end position="187"/>
    </location>
</feature>
<sequence length="229" mass="24618">MSDTTRVIKDVESGHIKDTDVQSLRGYSIQVVTQPFGSTIGSPTALAIGAFATTLTTLSCALMGFRGLSNTDVFVANFNFIAGVGMVISAQWELIRGNSFAYTTLSAFGLFYAGFGALDVPFLGISEAYGSDTAQYNNAVGFFVLSFTLVSASYFCEADGNSSTAAVLKKTAGAFAFIAGMFGYYAVGHLMCQQALFFEFPMGDTSRFFRKRLNNERPTPQHQENETGA</sequence>
<dbReference type="GO" id="GO:0015123">
    <property type="term" value="F:acetate transmembrane transporter activity"/>
    <property type="evidence" value="ECO:0007669"/>
    <property type="project" value="TreeGrafter"/>
</dbReference>
<feature type="transmembrane region" description="Helical" evidence="6">
    <location>
        <begin position="45"/>
        <end position="65"/>
    </location>
</feature>
<evidence type="ECO:0000256" key="5">
    <source>
        <dbReference type="ARBA" id="ARBA00023136"/>
    </source>
</evidence>
<dbReference type="OrthoDB" id="3648309at2759"/>
<comment type="subcellular location">
    <subcellularLocation>
        <location evidence="1">Membrane</location>
        <topology evidence="1">Multi-pass membrane protein</topology>
    </subcellularLocation>
</comment>
<evidence type="ECO:0000313" key="8">
    <source>
        <dbReference type="Proteomes" id="UP000326757"/>
    </source>
</evidence>
<reference evidence="7 8" key="1">
    <citation type="submission" date="2019-06" db="EMBL/GenBank/DDBJ databases">
        <title>Genome Sequence of the Brown Rot Fungal Pathogen Monilinia laxa.</title>
        <authorList>
            <person name="De Miccolis Angelini R.M."/>
            <person name="Landi L."/>
            <person name="Abate D."/>
            <person name="Pollastro S."/>
            <person name="Romanazzi G."/>
            <person name="Faretra F."/>
        </authorList>
    </citation>
    <scope>NUCLEOTIDE SEQUENCE [LARGE SCALE GENOMIC DNA]</scope>
    <source>
        <strain evidence="7 8">Mlax316</strain>
    </source>
</reference>
<dbReference type="PANTHER" id="PTHR31123:SF7">
    <property type="entry name" value="MARVEL DOMAIN-CONTAINING PROTEIN"/>
    <property type="match status" value="1"/>
</dbReference>
<feature type="transmembrane region" description="Helical" evidence="6">
    <location>
        <begin position="100"/>
        <end position="124"/>
    </location>
</feature>
<evidence type="ECO:0000256" key="6">
    <source>
        <dbReference type="SAM" id="Phobius"/>
    </source>
</evidence>
<dbReference type="AlphaFoldDB" id="A0A5N6JPJ0"/>
<keyword evidence="3 6" id="KW-0812">Transmembrane</keyword>
<feature type="transmembrane region" description="Helical" evidence="6">
    <location>
        <begin position="74"/>
        <end position="94"/>
    </location>
</feature>
<dbReference type="EMBL" id="VIGI01000020">
    <property type="protein sequence ID" value="KAB8289780.1"/>
    <property type="molecule type" value="Genomic_DNA"/>
</dbReference>
<organism evidence="7 8">
    <name type="scientific">Monilinia laxa</name>
    <name type="common">Brown rot fungus</name>
    <name type="synonym">Sclerotinia laxa</name>
    <dbReference type="NCBI Taxonomy" id="61186"/>
    <lineage>
        <taxon>Eukaryota</taxon>
        <taxon>Fungi</taxon>
        <taxon>Dikarya</taxon>
        <taxon>Ascomycota</taxon>
        <taxon>Pezizomycotina</taxon>
        <taxon>Leotiomycetes</taxon>
        <taxon>Helotiales</taxon>
        <taxon>Sclerotiniaceae</taxon>
        <taxon>Monilinia</taxon>
    </lineage>
</organism>
<dbReference type="Pfam" id="PF01184">
    <property type="entry name" value="Gpr1_Fun34_YaaH"/>
    <property type="match status" value="1"/>
</dbReference>
<evidence type="ECO:0000256" key="1">
    <source>
        <dbReference type="ARBA" id="ARBA00004141"/>
    </source>
</evidence>
<keyword evidence="4 6" id="KW-1133">Transmembrane helix</keyword>
<comment type="caution">
    <text evidence="7">The sequence shown here is derived from an EMBL/GenBank/DDBJ whole genome shotgun (WGS) entry which is preliminary data.</text>
</comment>
<proteinExistence type="inferred from homology"/>
<dbReference type="InterPro" id="IPR051633">
    <property type="entry name" value="AceTr"/>
</dbReference>
<name>A0A5N6JPJ0_MONLA</name>
<dbReference type="PANTHER" id="PTHR31123">
    <property type="entry name" value="ACCUMULATION OF DYADS PROTEIN 2-RELATED"/>
    <property type="match status" value="1"/>
</dbReference>
<feature type="transmembrane region" description="Helical" evidence="6">
    <location>
        <begin position="136"/>
        <end position="155"/>
    </location>
</feature>
<evidence type="ECO:0008006" key="9">
    <source>
        <dbReference type="Google" id="ProtNLM"/>
    </source>
</evidence>
<dbReference type="Proteomes" id="UP000326757">
    <property type="component" value="Unassembled WGS sequence"/>
</dbReference>
<evidence type="ECO:0000313" key="7">
    <source>
        <dbReference type="EMBL" id="KAB8289780.1"/>
    </source>
</evidence>
<evidence type="ECO:0000256" key="2">
    <source>
        <dbReference type="ARBA" id="ARBA00005587"/>
    </source>
</evidence>
<gene>
    <name evidence="7" type="ORF">EYC80_010414</name>
</gene>
<keyword evidence="5 6" id="KW-0472">Membrane</keyword>